<dbReference type="PANTHER" id="PTHR10344:SF4">
    <property type="entry name" value="UMP-CMP KINASE 2, MITOCHONDRIAL"/>
    <property type="match status" value="1"/>
</dbReference>
<dbReference type="RefSeq" id="WP_346125008.1">
    <property type="nucleotide sequence ID" value="NZ_BAABGU010000056.1"/>
</dbReference>
<evidence type="ECO:0000256" key="1">
    <source>
        <dbReference type="ARBA" id="ARBA00009776"/>
    </source>
</evidence>
<evidence type="ECO:0000256" key="8">
    <source>
        <dbReference type="ARBA" id="ARBA00022840"/>
    </source>
</evidence>
<keyword evidence="7 10" id="KW-0418">Kinase</keyword>
<keyword evidence="8 10" id="KW-0067">ATP-binding</keyword>
<dbReference type="EMBL" id="BAABGU010000056">
    <property type="protein sequence ID" value="GAA4580171.1"/>
    <property type="molecule type" value="Genomic_DNA"/>
</dbReference>
<evidence type="ECO:0000256" key="10">
    <source>
        <dbReference type="HAMAP-Rule" id="MF_00165"/>
    </source>
</evidence>
<dbReference type="PANTHER" id="PTHR10344">
    <property type="entry name" value="THYMIDYLATE KINASE"/>
    <property type="match status" value="1"/>
</dbReference>
<dbReference type="SUPFAM" id="SSF52540">
    <property type="entry name" value="P-loop containing nucleoside triphosphate hydrolases"/>
    <property type="match status" value="1"/>
</dbReference>
<dbReference type="InterPro" id="IPR027417">
    <property type="entry name" value="P-loop_NTPase"/>
</dbReference>
<dbReference type="NCBIfam" id="TIGR00041">
    <property type="entry name" value="DTMP_kinase"/>
    <property type="match status" value="1"/>
</dbReference>
<evidence type="ECO:0000256" key="9">
    <source>
        <dbReference type="ARBA" id="ARBA00048743"/>
    </source>
</evidence>
<evidence type="ECO:0000256" key="3">
    <source>
        <dbReference type="ARBA" id="ARBA00017144"/>
    </source>
</evidence>
<evidence type="ECO:0000256" key="4">
    <source>
        <dbReference type="ARBA" id="ARBA00022679"/>
    </source>
</evidence>
<comment type="caution">
    <text evidence="10">Lacks conserved residue(s) required for the propagation of feature annotation.</text>
</comment>
<accession>A0ABP8T4H4</accession>
<dbReference type="InterPro" id="IPR039430">
    <property type="entry name" value="Thymidylate_kin-like_dom"/>
</dbReference>
<evidence type="ECO:0000256" key="5">
    <source>
        <dbReference type="ARBA" id="ARBA00022727"/>
    </source>
</evidence>
<keyword evidence="4 10" id="KW-0808">Transferase</keyword>
<dbReference type="HAMAP" id="MF_00165">
    <property type="entry name" value="Thymidylate_kinase"/>
    <property type="match status" value="1"/>
</dbReference>
<evidence type="ECO:0000256" key="7">
    <source>
        <dbReference type="ARBA" id="ARBA00022777"/>
    </source>
</evidence>
<organism evidence="12 13">
    <name type="scientific">Micromonospora coerulea</name>
    <dbReference type="NCBI Taxonomy" id="47856"/>
    <lineage>
        <taxon>Bacteria</taxon>
        <taxon>Bacillati</taxon>
        <taxon>Actinomycetota</taxon>
        <taxon>Actinomycetes</taxon>
        <taxon>Micromonosporales</taxon>
        <taxon>Micromonosporaceae</taxon>
        <taxon>Micromonospora</taxon>
    </lineage>
</organism>
<name>A0ABP8T4H4_9ACTN</name>
<evidence type="ECO:0000313" key="12">
    <source>
        <dbReference type="EMBL" id="GAA4580171.1"/>
    </source>
</evidence>
<protein>
    <recommendedName>
        <fullName evidence="3 10">Thymidylate kinase</fullName>
        <ecNumber evidence="2 10">2.7.4.9</ecNumber>
    </recommendedName>
    <alternativeName>
        <fullName evidence="10">dTMP kinase</fullName>
    </alternativeName>
</protein>
<proteinExistence type="inferred from homology"/>
<comment type="caution">
    <text evidence="12">The sequence shown here is derived from an EMBL/GenBank/DDBJ whole genome shotgun (WGS) entry which is preliminary data.</text>
</comment>
<dbReference type="InterPro" id="IPR018094">
    <property type="entry name" value="Thymidylate_kinase"/>
</dbReference>
<dbReference type="CDD" id="cd01672">
    <property type="entry name" value="TMPK"/>
    <property type="match status" value="1"/>
</dbReference>
<dbReference type="Pfam" id="PF02223">
    <property type="entry name" value="Thymidylate_kin"/>
    <property type="match status" value="1"/>
</dbReference>
<dbReference type="EC" id="2.7.4.9" evidence="2 10"/>
<evidence type="ECO:0000313" key="13">
    <source>
        <dbReference type="Proteomes" id="UP001500307"/>
    </source>
</evidence>
<keyword evidence="6 10" id="KW-0547">Nucleotide-binding</keyword>
<dbReference type="Gene3D" id="3.40.50.300">
    <property type="entry name" value="P-loop containing nucleotide triphosphate hydrolases"/>
    <property type="match status" value="1"/>
</dbReference>
<comment type="similarity">
    <text evidence="1 10">Belongs to the thymidylate kinase family.</text>
</comment>
<keyword evidence="5 10" id="KW-0545">Nucleotide biosynthesis</keyword>
<comment type="function">
    <text evidence="10">Phosphorylation of dTMP to form dTDP in both de novo and salvage pathways of dTTP synthesis.</text>
</comment>
<reference evidence="13" key="1">
    <citation type="journal article" date="2019" name="Int. J. Syst. Evol. Microbiol.">
        <title>The Global Catalogue of Microorganisms (GCM) 10K type strain sequencing project: providing services to taxonomists for standard genome sequencing and annotation.</title>
        <authorList>
            <consortium name="The Broad Institute Genomics Platform"/>
            <consortium name="The Broad Institute Genome Sequencing Center for Infectious Disease"/>
            <person name="Wu L."/>
            <person name="Ma J."/>
        </authorList>
    </citation>
    <scope>NUCLEOTIDE SEQUENCE [LARGE SCALE GENOMIC DNA]</scope>
    <source>
        <strain evidence="13">JCM 3175</strain>
    </source>
</reference>
<comment type="catalytic activity">
    <reaction evidence="9 10">
        <text>dTMP + ATP = dTDP + ADP</text>
        <dbReference type="Rhea" id="RHEA:13517"/>
        <dbReference type="ChEBI" id="CHEBI:30616"/>
        <dbReference type="ChEBI" id="CHEBI:58369"/>
        <dbReference type="ChEBI" id="CHEBI:63528"/>
        <dbReference type="ChEBI" id="CHEBI:456216"/>
        <dbReference type="EC" id="2.7.4.9"/>
    </reaction>
</comment>
<feature type="domain" description="Thymidylate kinase-like" evidence="11">
    <location>
        <begin position="8"/>
        <end position="162"/>
    </location>
</feature>
<evidence type="ECO:0000259" key="11">
    <source>
        <dbReference type="Pfam" id="PF02223"/>
    </source>
</evidence>
<evidence type="ECO:0000256" key="6">
    <source>
        <dbReference type="ARBA" id="ARBA00022741"/>
    </source>
</evidence>
<dbReference type="GO" id="GO:0016301">
    <property type="term" value="F:kinase activity"/>
    <property type="evidence" value="ECO:0007669"/>
    <property type="project" value="UniProtKB-KW"/>
</dbReference>
<evidence type="ECO:0000256" key="2">
    <source>
        <dbReference type="ARBA" id="ARBA00012980"/>
    </source>
</evidence>
<sequence length="219" mass="23874">MTGRFVVVDGPSGVGKTIITALLTRLVADAGWPVHPTKEPTHTTLGRTARLGTDDYHGLTLACLVAADRYHHLETEVRPALVAGKVVFCDRYLPTSLVLQRLDGVDPAYIWDLNRYADRPDLTIVLTGDPTRSRTRAAERGIHSRFHRGGPEAGKRERELYVQVADELTGAGFAVHVHDVGEQQPDEVAAALFARVRSLLAEPSDGHTPTASADLIRES</sequence>
<gene>
    <name evidence="12" type="primary">tmk_2</name>
    <name evidence="10" type="synonym">tmk</name>
    <name evidence="12" type="ORF">GCM10023176_59230</name>
</gene>
<keyword evidence="13" id="KW-1185">Reference proteome</keyword>
<dbReference type="Proteomes" id="UP001500307">
    <property type="component" value="Unassembled WGS sequence"/>
</dbReference>